<feature type="transmembrane region" description="Helical" evidence="8">
    <location>
        <begin position="174"/>
        <end position="198"/>
    </location>
</feature>
<evidence type="ECO:0000313" key="10">
    <source>
        <dbReference type="EMBL" id="VDN56327.1"/>
    </source>
</evidence>
<dbReference type="GO" id="GO:0030322">
    <property type="term" value="P:stabilization of membrane potential"/>
    <property type="evidence" value="ECO:0007669"/>
    <property type="project" value="TreeGrafter"/>
</dbReference>
<proteinExistence type="predicted"/>
<sequence length="250" mass="28503">MGKNLHHCEKNEEKLDAQRSEILNVLWAETMAQSEHDWFQMANSKLDIYENSLLSSCRRLPSSSRSFSQSFMNSFFLITTIGFNEGENFTSVGKIFTILYATFGIPLALLYLNQCSKMISGLLPGDRVIFGAVIVLFFNAIVYDIAQKGTDDTPFIDAVYQVFLTLSTIGSCNFSFTTIFALISLCAISLMSISFVFIQRRIELLLQNYEILFAKNFAIIRRWIAKEVEDTGRIIEEDAEESETEEDEDY</sequence>
<dbReference type="GO" id="GO:0022841">
    <property type="term" value="F:potassium ion leak channel activity"/>
    <property type="evidence" value="ECO:0007669"/>
    <property type="project" value="TreeGrafter"/>
</dbReference>
<organism evidence="11 13">
    <name type="scientific">Dracunculus medinensis</name>
    <name type="common">Guinea worm</name>
    <dbReference type="NCBI Taxonomy" id="318479"/>
    <lineage>
        <taxon>Eukaryota</taxon>
        <taxon>Metazoa</taxon>
        <taxon>Ecdysozoa</taxon>
        <taxon>Nematoda</taxon>
        <taxon>Chromadorea</taxon>
        <taxon>Rhabditida</taxon>
        <taxon>Spirurina</taxon>
        <taxon>Dracunculoidea</taxon>
        <taxon>Dracunculidae</taxon>
        <taxon>Dracunculus</taxon>
    </lineage>
</organism>
<dbReference type="SUPFAM" id="SSF81324">
    <property type="entry name" value="Voltage-gated potassium channels"/>
    <property type="match status" value="2"/>
</dbReference>
<dbReference type="Proteomes" id="UP000038040">
    <property type="component" value="Unplaced"/>
</dbReference>
<evidence type="ECO:0000313" key="12">
    <source>
        <dbReference type="Proteomes" id="UP000274756"/>
    </source>
</evidence>
<dbReference type="AlphaFoldDB" id="A0A0N4U536"/>
<keyword evidence="2" id="KW-0813">Transport</keyword>
<dbReference type="PANTHER" id="PTHR11003:SF150">
    <property type="entry name" value="PROTEIN CBG08159"/>
    <property type="match status" value="1"/>
</dbReference>
<name>A0A0N4U536_DRAME</name>
<dbReference type="InterPro" id="IPR013099">
    <property type="entry name" value="K_chnl_dom"/>
</dbReference>
<dbReference type="GO" id="GO:0015271">
    <property type="term" value="F:outward rectifier potassium channel activity"/>
    <property type="evidence" value="ECO:0007669"/>
    <property type="project" value="TreeGrafter"/>
</dbReference>
<keyword evidence="6 8" id="KW-0472">Membrane</keyword>
<evidence type="ECO:0000256" key="4">
    <source>
        <dbReference type="ARBA" id="ARBA00022989"/>
    </source>
</evidence>
<dbReference type="Gene3D" id="1.10.287.70">
    <property type="match status" value="1"/>
</dbReference>
<evidence type="ECO:0000256" key="2">
    <source>
        <dbReference type="ARBA" id="ARBA00022448"/>
    </source>
</evidence>
<dbReference type="STRING" id="318479.A0A0N4U536"/>
<dbReference type="GO" id="GO:0005886">
    <property type="term" value="C:plasma membrane"/>
    <property type="evidence" value="ECO:0007669"/>
    <property type="project" value="TreeGrafter"/>
</dbReference>
<feature type="transmembrane region" description="Helical" evidence="8">
    <location>
        <begin position="95"/>
        <end position="112"/>
    </location>
</feature>
<keyword evidence="5" id="KW-0406">Ion transport</keyword>
<protein>
    <submittedName>
        <fullName evidence="13">Ion_trans_2 domain-containing protein</fullName>
    </submittedName>
</protein>
<feature type="domain" description="Potassium channel" evidence="9">
    <location>
        <begin position="63"/>
        <end position="119"/>
    </location>
</feature>
<evidence type="ECO:0000256" key="3">
    <source>
        <dbReference type="ARBA" id="ARBA00022692"/>
    </source>
</evidence>
<dbReference type="Proteomes" id="UP000274756">
    <property type="component" value="Unassembled WGS sequence"/>
</dbReference>
<dbReference type="OrthoDB" id="297496at2759"/>
<dbReference type="WBParaSite" id="DME_0000194001-mRNA-1">
    <property type="protein sequence ID" value="DME_0000194001-mRNA-1"/>
    <property type="gene ID" value="DME_0000194001"/>
</dbReference>
<dbReference type="PANTHER" id="PTHR11003">
    <property type="entry name" value="POTASSIUM CHANNEL, SUBFAMILY K"/>
    <property type="match status" value="1"/>
</dbReference>
<evidence type="ECO:0000313" key="11">
    <source>
        <dbReference type="Proteomes" id="UP000038040"/>
    </source>
</evidence>
<gene>
    <name evidence="10" type="ORF">DME_LOCUS6300</name>
</gene>
<evidence type="ECO:0000256" key="8">
    <source>
        <dbReference type="SAM" id="Phobius"/>
    </source>
</evidence>
<dbReference type="InterPro" id="IPR003280">
    <property type="entry name" value="2pore_dom_K_chnl"/>
</dbReference>
<feature type="transmembrane region" description="Helical" evidence="8">
    <location>
        <begin position="128"/>
        <end position="146"/>
    </location>
</feature>
<keyword evidence="3 8" id="KW-0812">Transmembrane</keyword>
<evidence type="ECO:0000256" key="5">
    <source>
        <dbReference type="ARBA" id="ARBA00023065"/>
    </source>
</evidence>
<evidence type="ECO:0000256" key="6">
    <source>
        <dbReference type="ARBA" id="ARBA00023136"/>
    </source>
</evidence>
<dbReference type="EMBL" id="UYYG01001155">
    <property type="protein sequence ID" value="VDN56327.1"/>
    <property type="molecule type" value="Genomic_DNA"/>
</dbReference>
<evidence type="ECO:0000259" key="9">
    <source>
        <dbReference type="Pfam" id="PF07885"/>
    </source>
</evidence>
<keyword evidence="7" id="KW-0407">Ion channel</keyword>
<reference evidence="10 12" key="2">
    <citation type="submission" date="2018-11" db="EMBL/GenBank/DDBJ databases">
        <authorList>
            <consortium name="Pathogen Informatics"/>
        </authorList>
    </citation>
    <scope>NUCLEOTIDE SEQUENCE [LARGE SCALE GENOMIC DNA]</scope>
</reference>
<evidence type="ECO:0000256" key="1">
    <source>
        <dbReference type="ARBA" id="ARBA00004141"/>
    </source>
</evidence>
<reference evidence="13" key="1">
    <citation type="submission" date="2017-02" db="UniProtKB">
        <authorList>
            <consortium name="WormBaseParasite"/>
        </authorList>
    </citation>
    <scope>IDENTIFICATION</scope>
</reference>
<feature type="transmembrane region" description="Helical" evidence="8">
    <location>
        <begin position="66"/>
        <end position="83"/>
    </location>
</feature>
<accession>A0A0N4U536</accession>
<keyword evidence="4 8" id="KW-1133">Transmembrane helix</keyword>
<evidence type="ECO:0000256" key="7">
    <source>
        <dbReference type="ARBA" id="ARBA00023303"/>
    </source>
</evidence>
<keyword evidence="12" id="KW-1185">Reference proteome</keyword>
<evidence type="ECO:0000313" key="13">
    <source>
        <dbReference type="WBParaSite" id="DME_0000194001-mRNA-1"/>
    </source>
</evidence>
<dbReference type="Pfam" id="PF07885">
    <property type="entry name" value="Ion_trans_2"/>
    <property type="match status" value="1"/>
</dbReference>
<comment type="subcellular location">
    <subcellularLocation>
        <location evidence="1">Membrane</location>
        <topology evidence="1">Multi-pass membrane protein</topology>
    </subcellularLocation>
</comment>